<keyword evidence="3 6" id="KW-0689">Ribosomal protein</keyword>
<accession>A0A7X6DPU7</accession>
<dbReference type="SUPFAM" id="SSF160369">
    <property type="entry name" value="Ribosomal protein L10-like"/>
    <property type="match status" value="1"/>
</dbReference>
<reference evidence="7 8" key="1">
    <citation type="journal article" date="2020" name="Nature">
        <title>Bacterial chemolithoautotrophy via manganese oxidation.</title>
        <authorList>
            <person name="Yu H."/>
            <person name="Leadbetter J.R."/>
        </authorList>
    </citation>
    <scope>NUCLEOTIDE SEQUENCE [LARGE SCALE GENOMIC DNA]</scope>
    <source>
        <strain evidence="7 8">Mn-1</strain>
    </source>
</reference>
<keyword evidence="6" id="KW-0694">RNA-binding</keyword>
<dbReference type="GO" id="GO:0070180">
    <property type="term" value="F:large ribosomal subunit rRNA binding"/>
    <property type="evidence" value="ECO:0007669"/>
    <property type="project" value="UniProtKB-UniRule"/>
</dbReference>
<comment type="caution">
    <text evidence="7">The sequence shown here is derived from an EMBL/GenBank/DDBJ whole genome shotgun (WGS) entry which is preliminary data.</text>
</comment>
<keyword evidence="8" id="KW-1185">Reference proteome</keyword>
<dbReference type="GO" id="GO:0006412">
    <property type="term" value="P:translation"/>
    <property type="evidence" value="ECO:0007669"/>
    <property type="project" value="UniProtKB-UniRule"/>
</dbReference>
<dbReference type="Gene3D" id="3.30.70.1730">
    <property type="match status" value="1"/>
</dbReference>
<dbReference type="EMBL" id="VTOW01000002">
    <property type="protein sequence ID" value="NKE71077.1"/>
    <property type="molecule type" value="Genomic_DNA"/>
</dbReference>
<evidence type="ECO:0000256" key="4">
    <source>
        <dbReference type="ARBA" id="ARBA00023274"/>
    </source>
</evidence>
<name>A0A7X6DPU7_9BACT</name>
<dbReference type="HAMAP" id="MF_00362">
    <property type="entry name" value="Ribosomal_uL10"/>
    <property type="match status" value="1"/>
</dbReference>
<dbReference type="InterPro" id="IPR047865">
    <property type="entry name" value="Ribosomal_uL10_bac_type"/>
</dbReference>
<dbReference type="Gene3D" id="6.10.250.290">
    <property type="match status" value="1"/>
</dbReference>
<evidence type="ECO:0000256" key="6">
    <source>
        <dbReference type="HAMAP-Rule" id="MF_00362"/>
    </source>
</evidence>
<dbReference type="GO" id="GO:1990904">
    <property type="term" value="C:ribonucleoprotein complex"/>
    <property type="evidence" value="ECO:0007669"/>
    <property type="project" value="UniProtKB-KW"/>
</dbReference>
<dbReference type="Pfam" id="PF00466">
    <property type="entry name" value="Ribosomal_L10"/>
    <property type="match status" value="1"/>
</dbReference>
<comment type="function">
    <text evidence="1 6">Forms part of the ribosomal stalk, playing a central role in the interaction of the ribosome with GTP-bound translation factors.</text>
</comment>
<dbReference type="InterPro" id="IPR043141">
    <property type="entry name" value="Ribosomal_uL10-like_sf"/>
</dbReference>
<comment type="subunit">
    <text evidence="6">Part of the ribosomal stalk of the 50S ribosomal subunit. The N-terminus interacts with L11 and the large rRNA to form the base of the stalk. The C-terminus forms an elongated spine to which L12 dimers bind in a sequential fashion forming a multimeric L10(L12)X complex.</text>
</comment>
<dbReference type="CDD" id="cd05797">
    <property type="entry name" value="Ribosomal_L10"/>
    <property type="match status" value="1"/>
</dbReference>
<dbReference type="AlphaFoldDB" id="A0A7X6DPU7"/>
<dbReference type="PANTHER" id="PTHR11560">
    <property type="entry name" value="39S RIBOSOMAL PROTEIN L10, MITOCHONDRIAL"/>
    <property type="match status" value="1"/>
</dbReference>
<dbReference type="InterPro" id="IPR001790">
    <property type="entry name" value="Ribosomal_uL10"/>
</dbReference>
<comment type="similarity">
    <text evidence="2 6">Belongs to the universal ribosomal protein uL10 family.</text>
</comment>
<gene>
    <name evidence="6" type="primary">rplJ</name>
    <name evidence="7" type="ORF">MNODULE_10030</name>
</gene>
<proteinExistence type="inferred from homology"/>
<dbReference type="GO" id="GO:0005840">
    <property type="term" value="C:ribosome"/>
    <property type="evidence" value="ECO:0007669"/>
    <property type="project" value="UniProtKB-KW"/>
</dbReference>
<dbReference type="RefSeq" id="WP_168059416.1">
    <property type="nucleotide sequence ID" value="NZ_VTOW01000002.1"/>
</dbReference>
<evidence type="ECO:0000256" key="2">
    <source>
        <dbReference type="ARBA" id="ARBA00008889"/>
    </source>
</evidence>
<dbReference type="Proteomes" id="UP000534783">
    <property type="component" value="Unassembled WGS sequence"/>
</dbReference>
<evidence type="ECO:0000313" key="8">
    <source>
        <dbReference type="Proteomes" id="UP000534783"/>
    </source>
</evidence>
<sequence>MKKEEKGVMIAELREKFSRAKVAVLAEFSGMEVEEIRAVKNELRRVKGEFKVIKNTLAFRASEGTTLQGVRDHFKGPIAVALGYDDPVAPAKALSGIADKQKKLKIKVGVVENQIVDPVRLKQIAKLPSKEVLVGQFIGRLKSPLYGLAGTLNGVLSKFVRTLQAVHDKRQAPPA</sequence>
<organism evidence="7 8">
    <name type="scientific">Candidatus Manganitrophus noduliformans</name>
    <dbReference type="NCBI Taxonomy" id="2606439"/>
    <lineage>
        <taxon>Bacteria</taxon>
        <taxon>Pseudomonadati</taxon>
        <taxon>Nitrospirota</taxon>
        <taxon>Nitrospiria</taxon>
        <taxon>Candidatus Troglogloeales</taxon>
        <taxon>Candidatus Manganitrophaceae</taxon>
        <taxon>Candidatus Manganitrophus</taxon>
    </lineage>
</organism>
<evidence type="ECO:0000256" key="3">
    <source>
        <dbReference type="ARBA" id="ARBA00022980"/>
    </source>
</evidence>
<keyword evidence="6" id="KW-0699">rRNA-binding</keyword>
<dbReference type="NCBIfam" id="NF000955">
    <property type="entry name" value="PRK00099.1-1"/>
    <property type="match status" value="1"/>
</dbReference>
<dbReference type="InterPro" id="IPR022973">
    <property type="entry name" value="Ribosomal_uL10_bac"/>
</dbReference>
<protein>
    <recommendedName>
        <fullName evidence="5 6">Large ribosomal subunit protein uL10</fullName>
    </recommendedName>
</protein>
<keyword evidence="4 6" id="KW-0687">Ribonucleoprotein</keyword>
<evidence type="ECO:0000256" key="1">
    <source>
        <dbReference type="ARBA" id="ARBA00002633"/>
    </source>
</evidence>
<evidence type="ECO:0000256" key="5">
    <source>
        <dbReference type="ARBA" id="ARBA00035202"/>
    </source>
</evidence>
<evidence type="ECO:0000313" key="7">
    <source>
        <dbReference type="EMBL" id="NKE71077.1"/>
    </source>
</evidence>